<dbReference type="PANTHER" id="PTHR10655">
    <property type="entry name" value="LYSOPHOSPHOLIPASE-RELATED"/>
    <property type="match status" value="1"/>
</dbReference>
<reference evidence="4" key="1">
    <citation type="submission" date="2019-09" db="EMBL/GenBank/DDBJ databases">
        <title>Draft genome information of white flower Hibiscus syriacus.</title>
        <authorList>
            <person name="Kim Y.-M."/>
        </authorList>
    </citation>
    <scope>NUCLEOTIDE SEQUENCE [LARGE SCALE GENOMIC DNA]</scope>
    <source>
        <strain evidence="4">YM2019G1</strain>
    </source>
</reference>
<dbReference type="SUPFAM" id="SSF53474">
    <property type="entry name" value="alpha/beta-Hydrolases"/>
    <property type="match status" value="1"/>
</dbReference>
<dbReference type="PANTHER" id="PTHR10655:SF17">
    <property type="entry name" value="LYSOPHOSPHOLIPASE-LIKE PROTEIN 1"/>
    <property type="match status" value="1"/>
</dbReference>
<dbReference type="Gene3D" id="3.40.50.1820">
    <property type="entry name" value="alpha/beta hydrolase"/>
    <property type="match status" value="1"/>
</dbReference>
<dbReference type="InterPro" id="IPR029058">
    <property type="entry name" value="AB_hydrolase_fold"/>
</dbReference>
<evidence type="ECO:0000313" key="5">
    <source>
        <dbReference type="Proteomes" id="UP000436088"/>
    </source>
</evidence>
<evidence type="ECO:0000259" key="3">
    <source>
        <dbReference type="Pfam" id="PF02230"/>
    </source>
</evidence>
<dbReference type="GO" id="GO:0052689">
    <property type="term" value="F:carboxylic ester hydrolase activity"/>
    <property type="evidence" value="ECO:0007669"/>
    <property type="project" value="TreeGrafter"/>
</dbReference>
<comment type="caution">
    <text evidence="4">The sequence shown here is derived from an EMBL/GenBank/DDBJ whole genome shotgun (WGS) entry which is preliminary data.</text>
</comment>
<dbReference type="GO" id="GO:0008474">
    <property type="term" value="F:palmitoyl-(protein) hydrolase activity"/>
    <property type="evidence" value="ECO:0007669"/>
    <property type="project" value="TreeGrafter"/>
</dbReference>
<dbReference type="Pfam" id="PF02230">
    <property type="entry name" value="Abhydrolase_2"/>
    <property type="match status" value="1"/>
</dbReference>
<dbReference type="InterPro" id="IPR050565">
    <property type="entry name" value="LYPA1-2/EST-like"/>
</dbReference>
<evidence type="ECO:0000313" key="4">
    <source>
        <dbReference type="EMBL" id="KAE8736218.1"/>
    </source>
</evidence>
<feature type="domain" description="Phospholipase/carboxylesterase/thioesterase" evidence="3">
    <location>
        <begin position="15"/>
        <end position="90"/>
    </location>
</feature>
<name>A0A6A3D8E9_HIBSY</name>
<dbReference type="Proteomes" id="UP000436088">
    <property type="component" value="Unassembled WGS sequence"/>
</dbReference>
<keyword evidence="5" id="KW-1185">Reference proteome</keyword>
<sequence length="102" mass="10988">MAARSFVLRLHGFDGKRMPTWFDIHEIPVTADSSKAESNVLKAVQNVHGMIDQEIAAGTDPNNIFVCGLSRGGALTLASVLLYPKSLVEVQSSVDGFLSTLQ</sequence>
<evidence type="ECO:0000256" key="1">
    <source>
        <dbReference type="ARBA" id="ARBA00006499"/>
    </source>
</evidence>
<dbReference type="EMBL" id="VEPZ02000013">
    <property type="protein sequence ID" value="KAE8736218.1"/>
    <property type="molecule type" value="Genomic_DNA"/>
</dbReference>
<comment type="similarity">
    <text evidence="1">Belongs to the AB hydrolase superfamily. AB hydrolase 2 family.</text>
</comment>
<proteinExistence type="inferred from homology"/>
<dbReference type="InterPro" id="IPR003140">
    <property type="entry name" value="PLipase/COase/thioEstase"/>
</dbReference>
<dbReference type="GO" id="GO:0005737">
    <property type="term" value="C:cytoplasm"/>
    <property type="evidence" value="ECO:0007669"/>
    <property type="project" value="TreeGrafter"/>
</dbReference>
<organism evidence="4 5">
    <name type="scientific">Hibiscus syriacus</name>
    <name type="common">Rose of Sharon</name>
    <dbReference type="NCBI Taxonomy" id="106335"/>
    <lineage>
        <taxon>Eukaryota</taxon>
        <taxon>Viridiplantae</taxon>
        <taxon>Streptophyta</taxon>
        <taxon>Embryophyta</taxon>
        <taxon>Tracheophyta</taxon>
        <taxon>Spermatophyta</taxon>
        <taxon>Magnoliopsida</taxon>
        <taxon>eudicotyledons</taxon>
        <taxon>Gunneridae</taxon>
        <taxon>Pentapetalae</taxon>
        <taxon>rosids</taxon>
        <taxon>malvids</taxon>
        <taxon>Malvales</taxon>
        <taxon>Malvaceae</taxon>
        <taxon>Malvoideae</taxon>
        <taxon>Hibiscus</taxon>
    </lineage>
</organism>
<gene>
    <name evidence="4" type="ORF">F3Y22_tig00000132pilonHSYRG00186</name>
</gene>
<dbReference type="AlphaFoldDB" id="A0A6A3D8E9"/>
<keyword evidence="2" id="KW-0378">Hydrolase</keyword>
<accession>A0A6A3D8E9</accession>
<evidence type="ECO:0000256" key="2">
    <source>
        <dbReference type="ARBA" id="ARBA00022801"/>
    </source>
</evidence>
<protein>
    <submittedName>
        <fullName evidence="4">Detected protein of confused Function</fullName>
    </submittedName>
</protein>